<dbReference type="AlphaFoldDB" id="A0A4C1WT15"/>
<dbReference type="Proteomes" id="UP000299102">
    <property type="component" value="Unassembled WGS sequence"/>
</dbReference>
<accession>A0A4C1WT15</accession>
<dbReference type="EMBL" id="BGZK01000619">
    <property type="protein sequence ID" value="GBP53267.1"/>
    <property type="molecule type" value="Genomic_DNA"/>
</dbReference>
<keyword evidence="3" id="KW-1185">Reference proteome</keyword>
<sequence>MALYTLVRDRGAGAAGASVARCPARGAAPARPALVNRPDRPRPSITGVRNEPLWQTAGRQRHFLCMDTFRKRPPIETRDSASESFGYGNGAKFCRSSSAMSVELICRSCSTFSKMASTLPVTGRSERATYVTFPTRRALAHDRRNGAGPAEWHPLTIAMSICPLTFQYASRRRSLNGDRSHDLSADRSRPGYLSWTRSPIDRAEHVLAARSYL</sequence>
<comment type="caution">
    <text evidence="2">The sequence shown here is derived from an EMBL/GenBank/DDBJ whole genome shotgun (WGS) entry which is preliminary data.</text>
</comment>
<organism evidence="2 3">
    <name type="scientific">Eumeta variegata</name>
    <name type="common">Bagworm moth</name>
    <name type="synonym">Eumeta japonica</name>
    <dbReference type="NCBI Taxonomy" id="151549"/>
    <lineage>
        <taxon>Eukaryota</taxon>
        <taxon>Metazoa</taxon>
        <taxon>Ecdysozoa</taxon>
        <taxon>Arthropoda</taxon>
        <taxon>Hexapoda</taxon>
        <taxon>Insecta</taxon>
        <taxon>Pterygota</taxon>
        <taxon>Neoptera</taxon>
        <taxon>Endopterygota</taxon>
        <taxon>Lepidoptera</taxon>
        <taxon>Glossata</taxon>
        <taxon>Ditrysia</taxon>
        <taxon>Tineoidea</taxon>
        <taxon>Psychidae</taxon>
        <taxon>Oiketicinae</taxon>
        <taxon>Eumeta</taxon>
    </lineage>
</organism>
<proteinExistence type="predicted"/>
<evidence type="ECO:0000256" key="1">
    <source>
        <dbReference type="SAM" id="MobiDB-lite"/>
    </source>
</evidence>
<feature type="region of interest" description="Disordered" evidence="1">
    <location>
        <begin position="28"/>
        <end position="48"/>
    </location>
</feature>
<evidence type="ECO:0000313" key="3">
    <source>
        <dbReference type="Proteomes" id="UP000299102"/>
    </source>
</evidence>
<name>A0A4C1WT15_EUMVA</name>
<reference evidence="2 3" key="1">
    <citation type="journal article" date="2019" name="Commun. Biol.">
        <title>The bagworm genome reveals a unique fibroin gene that provides high tensile strength.</title>
        <authorList>
            <person name="Kono N."/>
            <person name="Nakamura H."/>
            <person name="Ohtoshi R."/>
            <person name="Tomita M."/>
            <person name="Numata K."/>
            <person name="Arakawa K."/>
        </authorList>
    </citation>
    <scope>NUCLEOTIDE SEQUENCE [LARGE SCALE GENOMIC DNA]</scope>
</reference>
<gene>
    <name evidence="2" type="ORF">EVAR_88151_1</name>
</gene>
<evidence type="ECO:0000313" key="2">
    <source>
        <dbReference type="EMBL" id="GBP53267.1"/>
    </source>
</evidence>
<protein>
    <submittedName>
        <fullName evidence="2">Uncharacterized protein</fullName>
    </submittedName>
</protein>